<organism evidence="2 3">
    <name type="scientific">Nonomuraea marmarensis</name>
    <dbReference type="NCBI Taxonomy" id="3351344"/>
    <lineage>
        <taxon>Bacteria</taxon>
        <taxon>Bacillati</taxon>
        <taxon>Actinomycetota</taxon>
        <taxon>Actinomycetes</taxon>
        <taxon>Streptosporangiales</taxon>
        <taxon>Streptosporangiaceae</taxon>
        <taxon>Nonomuraea</taxon>
    </lineage>
</organism>
<dbReference type="PANTHER" id="PTHR34107">
    <property type="entry name" value="SLL0198 PROTEIN-RELATED"/>
    <property type="match status" value="1"/>
</dbReference>
<dbReference type="Proteomes" id="UP001603978">
    <property type="component" value="Unassembled WGS sequence"/>
</dbReference>
<dbReference type="RefSeq" id="WP_393168013.1">
    <property type="nucleotide sequence ID" value="NZ_JBICRM010000012.1"/>
</dbReference>
<accession>A0ABW7AHH5</accession>
<gene>
    <name evidence="2" type="ORF">ACFLIM_21420</name>
</gene>
<dbReference type="Pfam" id="PF05685">
    <property type="entry name" value="Uma2"/>
    <property type="match status" value="1"/>
</dbReference>
<dbReference type="InterPro" id="IPR011335">
    <property type="entry name" value="Restrct_endonuc-II-like"/>
</dbReference>
<dbReference type="InterPro" id="IPR008538">
    <property type="entry name" value="Uma2"/>
</dbReference>
<dbReference type="Gene3D" id="3.90.1570.10">
    <property type="entry name" value="tt1808, chain A"/>
    <property type="match status" value="1"/>
</dbReference>
<evidence type="ECO:0000313" key="2">
    <source>
        <dbReference type="EMBL" id="MFG1705757.1"/>
    </source>
</evidence>
<keyword evidence="2" id="KW-0378">Hydrolase</keyword>
<dbReference type="GO" id="GO:0004519">
    <property type="term" value="F:endonuclease activity"/>
    <property type="evidence" value="ECO:0007669"/>
    <property type="project" value="UniProtKB-KW"/>
</dbReference>
<reference evidence="2 3" key="1">
    <citation type="submission" date="2024-10" db="EMBL/GenBank/DDBJ databases">
        <authorList>
            <person name="Topkara A.R."/>
            <person name="Saygin H."/>
        </authorList>
    </citation>
    <scope>NUCLEOTIDE SEQUENCE [LARGE SCALE GENOMIC DNA]</scope>
    <source>
        <strain evidence="2 3">M3C6</strain>
    </source>
</reference>
<comment type="caution">
    <text evidence="2">The sequence shown here is derived from an EMBL/GenBank/DDBJ whole genome shotgun (WGS) entry which is preliminary data.</text>
</comment>
<keyword evidence="3" id="KW-1185">Reference proteome</keyword>
<dbReference type="SUPFAM" id="SSF52980">
    <property type="entry name" value="Restriction endonuclease-like"/>
    <property type="match status" value="1"/>
</dbReference>
<protein>
    <submittedName>
        <fullName evidence="2">Uma2 family endonuclease</fullName>
    </submittedName>
</protein>
<feature type="domain" description="Putative restriction endonuclease" evidence="1">
    <location>
        <begin position="33"/>
        <end position="198"/>
    </location>
</feature>
<dbReference type="EMBL" id="JBICRM010000012">
    <property type="protein sequence ID" value="MFG1705757.1"/>
    <property type="molecule type" value="Genomic_DNA"/>
</dbReference>
<dbReference type="PANTHER" id="PTHR34107:SF4">
    <property type="entry name" value="SLL1222 PROTEIN"/>
    <property type="match status" value="1"/>
</dbReference>
<name>A0ABW7AHH5_9ACTN</name>
<sequence length="209" mass="22429">MSALPIEGWLVAHPPPRRIVLFPSGRVTGYTVDDWLKLPETGERIELIDGSFQVSPVLTGLHALCAAGLRAVLTAVARAEKSDLVVVETVNVTVGEDGLIPDIAVVPRDLVMARTVAFPASEVALVAEVVSPGLGNCRRDYEIKPPKYAAAGIEVFIRVEIEGADIPRVEVLKLGRDGYETISQAKAGKLLTLTDPFHVSFDPAELLEA</sequence>
<keyword evidence="2" id="KW-0540">Nuclease</keyword>
<keyword evidence="2" id="KW-0255">Endonuclease</keyword>
<dbReference type="CDD" id="cd06260">
    <property type="entry name" value="DUF820-like"/>
    <property type="match status" value="1"/>
</dbReference>
<evidence type="ECO:0000259" key="1">
    <source>
        <dbReference type="Pfam" id="PF05685"/>
    </source>
</evidence>
<evidence type="ECO:0000313" key="3">
    <source>
        <dbReference type="Proteomes" id="UP001603978"/>
    </source>
</evidence>
<proteinExistence type="predicted"/>
<dbReference type="InterPro" id="IPR012296">
    <property type="entry name" value="Nuclease_put_TT1808"/>
</dbReference>